<evidence type="ECO:0000313" key="7">
    <source>
        <dbReference type="Proteomes" id="UP001139311"/>
    </source>
</evidence>
<dbReference type="EMBL" id="JAJAQI010000019">
    <property type="protein sequence ID" value="MCB4822846.1"/>
    <property type="molecule type" value="Genomic_DNA"/>
</dbReference>
<keyword evidence="3" id="KW-0029">Amino-acid transport</keyword>
<feature type="chain" id="PRO_5040781961" evidence="4">
    <location>
        <begin position="25"/>
        <end position="430"/>
    </location>
</feature>
<dbReference type="CDD" id="cd06334">
    <property type="entry name" value="PBP1_ABC_ligand_binding-like"/>
    <property type="match status" value="1"/>
</dbReference>
<dbReference type="AlphaFoldDB" id="A0A9X1IDN2"/>
<feature type="signal peptide" evidence="4">
    <location>
        <begin position="1"/>
        <end position="24"/>
    </location>
</feature>
<dbReference type="InterPro" id="IPR028081">
    <property type="entry name" value="Leu-bd"/>
</dbReference>
<dbReference type="Proteomes" id="UP001139311">
    <property type="component" value="Unassembled WGS sequence"/>
</dbReference>
<keyword evidence="7" id="KW-1185">Reference proteome</keyword>
<evidence type="ECO:0000259" key="5">
    <source>
        <dbReference type="Pfam" id="PF13458"/>
    </source>
</evidence>
<keyword evidence="2 4" id="KW-0732">Signal</keyword>
<dbReference type="SUPFAM" id="SSF53822">
    <property type="entry name" value="Periplasmic binding protein-like I"/>
    <property type="match status" value="1"/>
</dbReference>
<dbReference type="InterPro" id="IPR006311">
    <property type="entry name" value="TAT_signal"/>
</dbReference>
<evidence type="ECO:0000313" key="6">
    <source>
        <dbReference type="EMBL" id="MCB4822846.1"/>
    </source>
</evidence>
<comment type="similarity">
    <text evidence="1">Belongs to the leucine-binding protein family.</text>
</comment>
<evidence type="ECO:0000256" key="4">
    <source>
        <dbReference type="SAM" id="SignalP"/>
    </source>
</evidence>
<evidence type="ECO:0000256" key="3">
    <source>
        <dbReference type="ARBA" id="ARBA00022970"/>
    </source>
</evidence>
<dbReference type="Gene3D" id="3.40.50.2300">
    <property type="match status" value="2"/>
</dbReference>
<proteinExistence type="inferred from homology"/>
<dbReference type="PROSITE" id="PS51318">
    <property type="entry name" value="TAT"/>
    <property type="match status" value="1"/>
</dbReference>
<dbReference type="InterPro" id="IPR051010">
    <property type="entry name" value="BCAA_transport"/>
</dbReference>
<feature type="domain" description="Leucine-binding protein" evidence="5">
    <location>
        <begin position="26"/>
        <end position="392"/>
    </location>
</feature>
<dbReference type="GO" id="GO:0006865">
    <property type="term" value="P:amino acid transport"/>
    <property type="evidence" value="ECO:0007669"/>
    <property type="project" value="UniProtKB-KW"/>
</dbReference>
<gene>
    <name evidence="6" type="ORF">LHA35_13995</name>
</gene>
<dbReference type="InterPro" id="IPR028082">
    <property type="entry name" value="Peripla_BP_I"/>
</dbReference>
<organism evidence="6 7">
    <name type="scientific">Roseicella aerolata</name>
    <dbReference type="NCBI Taxonomy" id="2883479"/>
    <lineage>
        <taxon>Bacteria</taxon>
        <taxon>Pseudomonadati</taxon>
        <taxon>Pseudomonadota</taxon>
        <taxon>Alphaproteobacteria</taxon>
        <taxon>Acetobacterales</taxon>
        <taxon>Roseomonadaceae</taxon>
        <taxon>Roseicella</taxon>
    </lineage>
</organism>
<sequence>MTLRRQMLGLAAAAALTLPTVAQAQPIPVGHLMDLSGATSDVGTPFSQGVNDAWAWLNRTRNGVNGRQVNVLAFDYGYQAPRAVSQYQAWSRERVVAINGWGTADTEALVRFVTRDKVPYVSGSYSAALTDAGGKSGRQGVEAAPYNFFYGPSYSDALRAMLIWAAEDWKAKGGQGRPKYVHMGANHPYPNSPKAAGEALAAELGFEVLPAIVFALTPGDYTAQCLTLRNQGANYAYLGNTAGSNISVLRACQTAGVNVQFMGNVWGMDENAMKAAGAAANGVVFPVRTQAVWGQQAPGMANVQAVSRVSDQSGNAYRPVHYLAGICSAMLVAEAMETAAANGGQVSGERVRDGFYARQNWVPKGFEGVCAPSTFTKDDHRGTLAVSIYRARVSGDTSQGSVGELMQAGTMRLEPVKTVTLDRRADWLGW</sequence>
<name>A0A9X1IDN2_9PROT</name>
<evidence type="ECO:0000256" key="2">
    <source>
        <dbReference type="ARBA" id="ARBA00022729"/>
    </source>
</evidence>
<reference evidence="6" key="1">
    <citation type="submission" date="2021-10" db="EMBL/GenBank/DDBJ databases">
        <title>Roseicella aerolatum sp. nov., isolated from aerosols of e-waste dismantling site.</title>
        <authorList>
            <person name="Qin T."/>
        </authorList>
    </citation>
    <scope>NUCLEOTIDE SEQUENCE</scope>
    <source>
        <strain evidence="6">GB24</strain>
    </source>
</reference>
<dbReference type="Pfam" id="PF13458">
    <property type="entry name" value="Peripla_BP_6"/>
    <property type="match status" value="1"/>
</dbReference>
<protein>
    <submittedName>
        <fullName evidence="6">ABC transporter substrate-binding protein</fullName>
    </submittedName>
</protein>
<accession>A0A9X1IDN2</accession>
<comment type="caution">
    <text evidence="6">The sequence shown here is derived from an EMBL/GenBank/DDBJ whole genome shotgun (WGS) entry which is preliminary data.</text>
</comment>
<dbReference type="RefSeq" id="WP_226608891.1">
    <property type="nucleotide sequence ID" value="NZ_JAJAQI010000019.1"/>
</dbReference>
<dbReference type="PANTHER" id="PTHR30483:SF38">
    <property type="entry name" value="BLR7848 PROTEIN"/>
    <property type="match status" value="1"/>
</dbReference>
<evidence type="ECO:0000256" key="1">
    <source>
        <dbReference type="ARBA" id="ARBA00010062"/>
    </source>
</evidence>
<keyword evidence="3" id="KW-0813">Transport</keyword>
<dbReference type="PANTHER" id="PTHR30483">
    <property type="entry name" value="LEUCINE-SPECIFIC-BINDING PROTEIN"/>
    <property type="match status" value="1"/>
</dbReference>